<feature type="region of interest" description="Disordered" evidence="4">
    <location>
        <begin position="1"/>
        <end position="22"/>
    </location>
</feature>
<comment type="caution">
    <text evidence="5">The sequence shown here is derived from an EMBL/GenBank/DDBJ whole genome shotgun (WGS) entry which is preliminary data.</text>
</comment>
<dbReference type="EMBL" id="CAJVPK010000356">
    <property type="protein sequence ID" value="CAG8499132.1"/>
    <property type="molecule type" value="Genomic_DNA"/>
</dbReference>
<dbReference type="PROSITE" id="PS01184">
    <property type="entry name" value="UBIE_2"/>
    <property type="match status" value="1"/>
</dbReference>
<dbReference type="GO" id="GO:0008168">
    <property type="term" value="F:methyltransferase activity"/>
    <property type="evidence" value="ECO:0007669"/>
    <property type="project" value="UniProtKB-KW"/>
</dbReference>
<proteinExistence type="predicted"/>
<dbReference type="Proteomes" id="UP000789706">
    <property type="component" value="Unassembled WGS sequence"/>
</dbReference>
<keyword evidence="6" id="KW-1185">Reference proteome</keyword>
<evidence type="ECO:0000313" key="6">
    <source>
        <dbReference type="Proteomes" id="UP000789706"/>
    </source>
</evidence>
<name>A0A9N8ZKU6_9GLOM</name>
<dbReference type="SUPFAM" id="SSF53335">
    <property type="entry name" value="S-adenosyl-L-methionine-dependent methyltransferases"/>
    <property type="match status" value="1"/>
</dbReference>
<evidence type="ECO:0000256" key="2">
    <source>
        <dbReference type="ARBA" id="ARBA00022679"/>
    </source>
</evidence>
<organism evidence="5 6">
    <name type="scientific">Diversispora eburnea</name>
    <dbReference type="NCBI Taxonomy" id="1213867"/>
    <lineage>
        <taxon>Eukaryota</taxon>
        <taxon>Fungi</taxon>
        <taxon>Fungi incertae sedis</taxon>
        <taxon>Mucoromycota</taxon>
        <taxon>Glomeromycotina</taxon>
        <taxon>Glomeromycetes</taxon>
        <taxon>Diversisporales</taxon>
        <taxon>Diversisporaceae</taxon>
        <taxon>Diversispora</taxon>
    </lineage>
</organism>
<evidence type="ECO:0000256" key="4">
    <source>
        <dbReference type="SAM" id="MobiDB-lite"/>
    </source>
</evidence>
<keyword evidence="1" id="KW-0489">Methyltransferase</keyword>
<dbReference type="Gene3D" id="3.40.50.150">
    <property type="entry name" value="Vaccinia Virus protein VP39"/>
    <property type="match status" value="1"/>
</dbReference>
<keyword evidence="3" id="KW-0949">S-adenosyl-L-methionine</keyword>
<dbReference type="InterPro" id="IPR023576">
    <property type="entry name" value="UbiE/COQ5_MeTrFase_CS"/>
</dbReference>
<dbReference type="OrthoDB" id="2013972at2759"/>
<reference evidence="5" key="1">
    <citation type="submission" date="2021-06" db="EMBL/GenBank/DDBJ databases">
        <authorList>
            <person name="Kallberg Y."/>
            <person name="Tangrot J."/>
            <person name="Rosling A."/>
        </authorList>
    </citation>
    <scope>NUCLEOTIDE SEQUENCE</scope>
    <source>
        <strain evidence="5">AZ414A</strain>
    </source>
</reference>
<gene>
    <name evidence="5" type="ORF">DEBURN_LOCUS4582</name>
</gene>
<keyword evidence="2" id="KW-0808">Transferase</keyword>
<evidence type="ECO:0000256" key="1">
    <source>
        <dbReference type="ARBA" id="ARBA00022603"/>
    </source>
</evidence>
<accession>A0A9N8ZKU6</accession>
<evidence type="ECO:0000256" key="3">
    <source>
        <dbReference type="ARBA" id="ARBA00022691"/>
    </source>
</evidence>
<sequence>MGIKLSKTSKKSEPLPPINVQENPDFRYNDDSWPDVMNELTRVLKPGGYLELVEFSAPLQTGPVTSQLFNAVNKMLELRGLDILTVYKVRSYFEQQENLEDIIEEKNRLPHGPEAGKLGQATAENCRLVLSNLKPLLQEALKISSEELKNNLDISAKELREFNSYQDISCVYARKIVNH</sequence>
<dbReference type="InterPro" id="IPR029063">
    <property type="entry name" value="SAM-dependent_MTases_sf"/>
</dbReference>
<dbReference type="GO" id="GO:0032259">
    <property type="term" value="P:methylation"/>
    <property type="evidence" value="ECO:0007669"/>
    <property type="project" value="UniProtKB-KW"/>
</dbReference>
<protein>
    <submittedName>
        <fullName evidence="5">6245_t:CDS:1</fullName>
    </submittedName>
</protein>
<evidence type="ECO:0000313" key="5">
    <source>
        <dbReference type="EMBL" id="CAG8499132.1"/>
    </source>
</evidence>
<dbReference type="AlphaFoldDB" id="A0A9N8ZKU6"/>